<dbReference type="Gene3D" id="3.20.20.80">
    <property type="entry name" value="Glycosidases"/>
    <property type="match status" value="1"/>
</dbReference>
<proteinExistence type="inferred from homology"/>
<dbReference type="GO" id="GO:0016787">
    <property type="term" value="F:hydrolase activity"/>
    <property type="evidence" value="ECO:0007669"/>
    <property type="project" value="UniProtKB-KW"/>
</dbReference>
<evidence type="ECO:0000313" key="3">
    <source>
        <dbReference type="EMBL" id="MFC6007645.1"/>
    </source>
</evidence>
<comment type="caution">
    <text evidence="3">The sequence shown here is derived from an EMBL/GenBank/DDBJ whole genome shotgun (WGS) entry which is preliminary data.</text>
</comment>
<sequence>MTDPPTTGDDEWWRSAAIYQVYPRSFADGDGDGTGDLLGVLDRLPYLRDLGVDAMWFTPWYPSPMADGGYDVADYRAIDPAFGDLALAEELIATAARLGLRTIVDVVPNHVSDQHRWFQEALAAGPGSPERARFWFRPGRGEHGELAPNGWQSNFGGPAWSRLVEADGTPGDWYLHLFAPGQPDLNWDSPEVRAEFEDVLRFWFERGVAGVRIDSAALLVKDPTLPELDDEPGPGEHPYVDRDELQDVYRAWRRIADEYGGRALVGEIWLPDVERFGRYLRPDVLHTAFNFDFLACPWQVDDLRRSIDTTTEMHRAVGAPATWVLANHDVTRTVTRYGRADTSFAFERKRFGTPTDLELGRRRARAAALLTMALPGSLYLYQGEELGLPEVEDLPLERLEDPMHERSGGVDPGRDGCRVPLPWNGQQAPYGFSAVPNGGAVAPSWLPQPADWAGLTVQAQASDLGSMLSLYRTALRLRREHPDLGDGSLTWLTGDEMDLEGVLAFRRGPSLVSVTNLRDVPIDLPRHDRVLLSSAPLEGGRLPADTTVWLDVPTP</sequence>
<dbReference type="Pfam" id="PF00128">
    <property type="entry name" value="Alpha-amylase"/>
    <property type="match status" value="1"/>
</dbReference>
<dbReference type="CDD" id="cd11332">
    <property type="entry name" value="AmyAc_OligoGlu_TS"/>
    <property type="match status" value="1"/>
</dbReference>
<dbReference type="EMBL" id="JBHSRD010000004">
    <property type="protein sequence ID" value="MFC6007645.1"/>
    <property type="molecule type" value="Genomic_DNA"/>
</dbReference>
<dbReference type="PANTHER" id="PTHR10357">
    <property type="entry name" value="ALPHA-AMYLASE FAMILY MEMBER"/>
    <property type="match status" value="1"/>
</dbReference>
<dbReference type="InterPro" id="IPR045857">
    <property type="entry name" value="O16G_dom_2"/>
</dbReference>
<gene>
    <name evidence="3" type="ORF">ACFQDO_10940</name>
</gene>
<keyword evidence="3" id="KW-0378">Hydrolase</keyword>
<reference evidence="4" key="1">
    <citation type="journal article" date="2019" name="Int. J. Syst. Evol. Microbiol.">
        <title>The Global Catalogue of Microorganisms (GCM) 10K type strain sequencing project: providing services to taxonomists for standard genome sequencing and annotation.</title>
        <authorList>
            <consortium name="The Broad Institute Genomics Platform"/>
            <consortium name="The Broad Institute Genome Sequencing Center for Infectious Disease"/>
            <person name="Wu L."/>
            <person name="Ma J."/>
        </authorList>
    </citation>
    <scope>NUCLEOTIDE SEQUENCE [LARGE SCALE GENOMIC DNA]</scope>
    <source>
        <strain evidence="4">KACC 14249</strain>
    </source>
</reference>
<evidence type="ECO:0000256" key="1">
    <source>
        <dbReference type="ARBA" id="ARBA00008061"/>
    </source>
</evidence>
<dbReference type="InterPro" id="IPR006047">
    <property type="entry name" value="GH13_cat_dom"/>
</dbReference>
<dbReference type="SUPFAM" id="SSF51445">
    <property type="entry name" value="(Trans)glycosidases"/>
    <property type="match status" value="1"/>
</dbReference>
<dbReference type="InterPro" id="IPR017853">
    <property type="entry name" value="GH"/>
</dbReference>
<organism evidence="3 4">
    <name type="scientific">Angustibacter luteus</name>
    <dbReference type="NCBI Taxonomy" id="658456"/>
    <lineage>
        <taxon>Bacteria</taxon>
        <taxon>Bacillati</taxon>
        <taxon>Actinomycetota</taxon>
        <taxon>Actinomycetes</taxon>
        <taxon>Kineosporiales</taxon>
        <taxon>Kineosporiaceae</taxon>
    </lineage>
</organism>
<dbReference type="PANTHER" id="PTHR10357:SF179">
    <property type="entry name" value="NEUTRAL AND BASIC AMINO ACID TRANSPORT PROTEIN RBAT"/>
    <property type="match status" value="1"/>
</dbReference>
<dbReference type="Gene3D" id="3.90.400.10">
    <property type="entry name" value="Oligo-1,6-glucosidase, Domain 2"/>
    <property type="match status" value="1"/>
</dbReference>
<feature type="domain" description="Glycosyl hydrolase family 13 catalytic" evidence="2">
    <location>
        <begin position="20"/>
        <end position="418"/>
    </location>
</feature>
<evidence type="ECO:0000313" key="4">
    <source>
        <dbReference type="Proteomes" id="UP001596189"/>
    </source>
</evidence>
<accession>A0ABW1JFD8</accession>
<comment type="similarity">
    <text evidence="1">Belongs to the glycosyl hydrolase 13 family.</text>
</comment>
<name>A0ABW1JFD8_9ACTN</name>
<evidence type="ECO:0000259" key="2">
    <source>
        <dbReference type="SMART" id="SM00642"/>
    </source>
</evidence>
<dbReference type="RefSeq" id="WP_345715819.1">
    <property type="nucleotide sequence ID" value="NZ_BAABFP010000002.1"/>
</dbReference>
<protein>
    <submittedName>
        <fullName evidence="3">Glycoside hydrolase family 13 protein</fullName>
    </submittedName>
</protein>
<keyword evidence="4" id="KW-1185">Reference proteome</keyword>
<dbReference type="Proteomes" id="UP001596189">
    <property type="component" value="Unassembled WGS sequence"/>
</dbReference>
<dbReference type="SMART" id="SM00642">
    <property type="entry name" value="Aamy"/>
    <property type="match status" value="1"/>
</dbReference>